<organism evidence="2 3">
    <name type="scientific">Acetobacter indonesiensis</name>
    <dbReference type="NCBI Taxonomy" id="104101"/>
    <lineage>
        <taxon>Bacteria</taxon>
        <taxon>Pseudomonadati</taxon>
        <taxon>Pseudomonadota</taxon>
        <taxon>Alphaproteobacteria</taxon>
        <taxon>Acetobacterales</taxon>
        <taxon>Acetobacteraceae</taxon>
        <taxon>Acetobacter</taxon>
    </lineage>
</organism>
<dbReference type="Proteomes" id="UP000032673">
    <property type="component" value="Unassembled WGS sequence"/>
</dbReference>
<proteinExistence type="predicted"/>
<name>A0ABQ0K6S6_9PROT</name>
<feature type="compositionally biased region" description="Basic and acidic residues" evidence="1">
    <location>
        <begin position="355"/>
        <end position="365"/>
    </location>
</feature>
<feature type="compositionally biased region" description="Low complexity" evidence="1">
    <location>
        <begin position="323"/>
        <end position="335"/>
    </location>
</feature>
<comment type="caution">
    <text evidence="2">The sequence shown here is derived from an EMBL/GenBank/DDBJ whole genome shotgun (WGS) entry which is preliminary data.</text>
</comment>
<evidence type="ECO:0000313" key="2">
    <source>
        <dbReference type="EMBL" id="GAN63165.1"/>
    </source>
</evidence>
<feature type="compositionally biased region" description="Low complexity" evidence="1">
    <location>
        <begin position="296"/>
        <end position="316"/>
    </location>
</feature>
<keyword evidence="3" id="KW-1185">Reference proteome</keyword>
<reference evidence="2 3" key="1">
    <citation type="submission" date="2012-11" db="EMBL/GenBank/DDBJ databases">
        <title>Whole genome sequence of Acetobacter indonesiensis 5H-1.</title>
        <authorList>
            <person name="Azuma Y."/>
            <person name="Higashiura N."/>
            <person name="Hirakawa H."/>
            <person name="Matsushita K."/>
        </authorList>
    </citation>
    <scope>NUCLEOTIDE SEQUENCE [LARGE SCALE GENOMIC DNA]</scope>
    <source>
        <strain evidence="2 3">5H-1</strain>
    </source>
</reference>
<sequence>MPAAPSAHAQKRDTLPPVTSAQPDAACLAASRSGTTAQALAQMVALRRAGRSLRQIGREMGRCMEGVRQALMRYEAACAPAPEATADDWAEPLRDAEPLPPGHPIAQRGLWHGLEHWHTLACSPTAPGLTTLIPAARTGAIAAPNSAARVTPSARGYCRAPRHGTGRTRMSKRRWSKFWWQDYERDPALRLCSLAAQGLWMRLLCLMHEAEPYGHLCVNNQPLHPRQLALMLGVSERQINRLMAELRNAGVYSTTPQGSIYSRRLLRDKAASDQGAAWGRTGGNPNLKTGAAAPTSAADLQSGAQSGAQSGSLSGSPSGGLSGNLSGRLSDGGSSPHNQPGQGGTIQPAITPAPKHQEAEAEAETHSSLTPFGPNQDVRQVLFKNGLAFLQTATGRPERSTRALMGKWLKMLHDDAASLLALLSDCAAFNPAEPVSWLESQVRKLVADRAAPITAPVIAPLTASASLTPPGMADQMPHPAIVSRRAQAHTAWQNVPDMEGV</sequence>
<accession>A0ABQ0K6S6</accession>
<evidence type="ECO:0000313" key="3">
    <source>
        <dbReference type="Proteomes" id="UP000032673"/>
    </source>
</evidence>
<feature type="region of interest" description="Disordered" evidence="1">
    <location>
        <begin position="1"/>
        <end position="20"/>
    </location>
</feature>
<protein>
    <recommendedName>
        <fullName evidence="4">Helix-turn-helix domain-containing protein</fullName>
    </recommendedName>
</protein>
<gene>
    <name evidence="2" type="ORF">Abin_022_023</name>
</gene>
<dbReference type="EMBL" id="BAMW01000022">
    <property type="protein sequence ID" value="GAN63165.1"/>
    <property type="molecule type" value="Genomic_DNA"/>
</dbReference>
<evidence type="ECO:0000256" key="1">
    <source>
        <dbReference type="SAM" id="MobiDB-lite"/>
    </source>
</evidence>
<feature type="region of interest" description="Disordered" evidence="1">
    <location>
        <begin position="275"/>
        <end position="374"/>
    </location>
</feature>
<evidence type="ECO:0008006" key="4">
    <source>
        <dbReference type="Google" id="ProtNLM"/>
    </source>
</evidence>